<keyword evidence="2" id="KW-1185">Reference proteome</keyword>
<dbReference type="EMBL" id="AP018449">
    <property type="protein sequence ID" value="BBB92617.1"/>
    <property type="molecule type" value="Genomic_DNA"/>
</dbReference>
<dbReference type="Proteomes" id="UP000276437">
    <property type="component" value="Chromosome"/>
</dbReference>
<evidence type="ECO:0000313" key="1">
    <source>
        <dbReference type="EMBL" id="BBB92617.1"/>
    </source>
</evidence>
<evidence type="ECO:0000313" key="2">
    <source>
        <dbReference type="Proteomes" id="UP000276437"/>
    </source>
</evidence>
<sequence length="69" mass="8129">MLLILYLQVVFKESVILTMEKLQLLERIHKLASIVHSEDLKDFNLTEESIQEIRKALDALTEKYITCYC</sequence>
<reference evidence="1 2" key="1">
    <citation type="journal article" date="2018" name="Int. J. Syst. Evol. Microbiol.">
        <title>Methylomusa anaerophila gen. nov., sp. nov., an anaerobic methanol-utilizing bacterium isolated from a microbial fuel cell.</title>
        <authorList>
            <person name="Amano N."/>
            <person name="Yamamuro A."/>
            <person name="Miyahara M."/>
            <person name="Kouzuma A."/>
            <person name="Abe T."/>
            <person name="Watanabe K."/>
        </authorList>
    </citation>
    <scope>NUCLEOTIDE SEQUENCE [LARGE SCALE GENOMIC DNA]</scope>
    <source>
        <strain evidence="1 2">MMFC1</strain>
    </source>
</reference>
<protein>
    <submittedName>
        <fullName evidence="1">Uncharacterized protein</fullName>
    </submittedName>
</protein>
<gene>
    <name evidence="1" type="ORF">MAMMFC1_03312</name>
</gene>
<organism evidence="1 2">
    <name type="scientific">Methylomusa anaerophila</name>
    <dbReference type="NCBI Taxonomy" id="1930071"/>
    <lineage>
        <taxon>Bacteria</taxon>
        <taxon>Bacillati</taxon>
        <taxon>Bacillota</taxon>
        <taxon>Negativicutes</taxon>
        <taxon>Selenomonadales</taxon>
        <taxon>Sporomusaceae</taxon>
        <taxon>Methylomusa</taxon>
    </lineage>
</organism>
<dbReference type="KEGG" id="mana:MAMMFC1_03312"/>
<name>A0A348ANG9_9FIRM</name>
<accession>A0A348ANG9</accession>
<dbReference type="AlphaFoldDB" id="A0A348ANG9"/>
<proteinExistence type="predicted"/>